<reference evidence="3 4" key="1">
    <citation type="submission" date="2019-07" db="EMBL/GenBank/DDBJ databases">
        <title>WGS assembly of Gossypium mustelinum.</title>
        <authorList>
            <person name="Chen Z.J."/>
            <person name="Sreedasyam A."/>
            <person name="Ando A."/>
            <person name="Song Q."/>
            <person name="De L."/>
            <person name="Hulse-Kemp A."/>
            <person name="Ding M."/>
            <person name="Ye W."/>
            <person name="Kirkbride R."/>
            <person name="Jenkins J."/>
            <person name="Plott C."/>
            <person name="Lovell J."/>
            <person name="Lin Y.-M."/>
            <person name="Vaughn R."/>
            <person name="Liu B."/>
            <person name="Li W."/>
            <person name="Simpson S."/>
            <person name="Scheffler B."/>
            <person name="Saski C."/>
            <person name="Grover C."/>
            <person name="Hu G."/>
            <person name="Conover J."/>
            <person name="Carlson J."/>
            <person name="Shu S."/>
            <person name="Boston L."/>
            <person name="Williams M."/>
            <person name="Peterson D."/>
            <person name="Mcgee K."/>
            <person name="Jones D."/>
            <person name="Wendel J."/>
            <person name="Stelly D."/>
            <person name="Grimwood J."/>
            <person name="Schmutz J."/>
        </authorList>
    </citation>
    <scope>NUCLEOTIDE SEQUENCE [LARGE SCALE GENOMIC DNA]</scope>
    <source>
        <strain evidence="3">1408120.09</strain>
    </source>
</reference>
<dbReference type="Proteomes" id="UP000323597">
    <property type="component" value="Chromosome A12"/>
</dbReference>
<dbReference type="Pfam" id="PF05011">
    <property type="entry name" value="DBR1"/>
    <property type="match status" value="1"/>
</dbReference>
<dbReference type="GO" id="GO:0008419">
    <property type="term" value="F:RNA lariat debranching enzyme activity"/>
    <property type="evidence" value="ECO:0007669"/>
    <property type="project" value="TreeGrafter"/>
</dbReference>
<dbReference type="SUPFAM" id="SSF56300">
    <property type="entry name" value="Metallo-dependent phosphatases"/>
    <property type="match status" value="1"/>
</dbReference>
<feature type="compositionally biased region" description="Acidic residues" evidence="1">
    <location>
        <begin position="295"/>
        <end position="313"/>
    </location>
</feature>
<organism evidence="3 4">
    <name type="scientific">Gossypium mustelinum</name>
    <name type="common">Cotton</name>
    <name type="synonym">Gossypium caicoense</name>
    <dbReference type="NCBI Taxonomy" id="34275"/>
    <lineage>
        <taxon>Eukaryota</taxon>
        <taxon>Viridiplantae</taxon>
        <taxon>Streptophyta</taxon>
        <taxon>Embryophyta</taxon>
        <taxon>Tracheophyta</taxon>
        <taxon>Spermatophyta</taxon>
        <taxon>Magnoliopsida</taxon>
        <taxon>eudicotyledons</taxon>
        <taxon>Gunneridae</taxon>
        <taxon>Pentapetalae</taxon>
        <taxon>rosids</taxon>
        <taxon>malvids</taxon>
        <taxon>Malvales</taxon>
        <taxon>Malvaceae</taxon>
        <taxon>Malvoideae</taxon>
        <taxon>Gossypium</taxon>
    </lineage>
</organism>
<dbReference type="Pfam" id="PF00149">
    <property type="entry name" value="Metallophos"/>
    <property type="match status" value="1"/>
</dbReference>
<dbReference type="GO" id="GO:0005634">
    <property type="term" value="C:nucleus"/>
    <property type="evidence" value="ECO:0007669"/>
    <property type="project" value="TreeGrafter"/>
</dbReference>
<dbReference type="EMBL" id="CM017647">
    <property type="protein sequence ID" value="TYJ03033.1"/>
    <property type="molecule type" value="Genomic_DNA"/>
</dbReference>
<name>A0A5D2WN91_GOSMU</name>
<evidence type="ECO:0000256" key="1">
    <source>
        <dbReference type="SAM" id="MobiDB-lite"/>
    </source>
</evidence>
<gene>
    <name evidence="3" type="ORF">E1A91_A12G000100v1</name>
</gene>
<dbReference type="InterPro" id="IPR029052">
    <property type="entry name" value="Metallo-depent_PP-like"/>
</dbReference>
<evidence type="ECO:0000313" key="4">
    <source>
        <dbReference type="Proteomes" id="UP000323597"/>
    </source>
</evidence>
<sequence>MKIAVEGCMHGDLDKVYDTIKYIENTRNIKIDLLLCYGDFQEVAPVPMIFIGGNNEASNYLWELYYGGWAAPNIYFLGHHERPPYNDNTIRFVYHVWEYDVHKLVHLEKLIDIFLSHDWPLSIIDYGEIQQGTLGSKPAAQLLEKLRPSYWFSAHLHCKFTALVEHEEGGRVTKFLALDKCLPGRKFLQVQYDEEWLAITRKLNCSFPLTFRRGDVGSTCKTVVNGLRAGWKTDEPNFVNFLKQLHLTNPLILTFSGSPCNPQIVSFLELLDLPYVIDNASDSRDTPSLPQKDDYSEDIPNEDEDDLEDDAEWNNENRFS</sequence>
<dbReference type="PANTHER" id="PTHR12849">
    <property type="entry name" value="RNA LARIAT DEBRANCHING ENZYME"/>
    <property type="match status" value="1"/>
</dbReference>
<dbReference type="InterPro" id="IPR004843">
    <property type="entry name" value="Calcineurin-like_PHP"/>
</dbReference>
<dbReference type="InterPro" id="IPR007708">
    <property type="entry name" value="DBR1_C"/>
</dbReference>
<proteinExistence type="predicted"/>
<dbReference type="PANTHER" id="PTHR12849:SF0">
    <property type="entry name" value="LARIAT DEBRANCHING ENZYME"/>
    <property type="match status" value="1"/>
</dbReference>
<feature type="domain" description="Lariat debranching enzyme C-terminal" evidence="2">
    <location>
        <begin position="164"/>
        <end position="277"/>
    </location>
</feature>
<evidence type="ECO:0000313" key="3">
    <source>
        <dbReference type="EMBL" id="TYJ03033.1"/>
    </source>
</evidence>
<protein>
    <recommendedName>
        <fullName evidence="2">Lariat debranching enzyme C-terminal domain-containing protein</fullName>
    </recommendedName>
</protein>
<dbReference type="GO" id="GO:0000398">
    <property type="term" value="P:mRNA splicing, via spliceosome"/>
    <property type="evidence" value="ECO:0007669"/>
    <property type="project" value="TreeGrafter"/>
</dbReference>
<evidence type="ECO:0000259" key="2">
    <source>
        <dbReference type="SMART" id="SM01124"/>
    </source>
</evidence>
<dbReference type="SMART" id="SM01124">
    <property type="entry name" value="DBR1"/>
    <property type="match status" value="1"/>
</dbReference>
<feature type="region of interest" description="Disordered" evidence="1">
    <location>
        <begin position="281"/>
        <end position="320"/>
    </location>
</feature>
<accession>A0A5D2WN91</accession>
<dbReference type="AlphaFoldDB" id="A0A5D2WN91"/>
<keyword evidence="4" id="KW-1185">Reference proteome</keyword>